<dbReference type="InterPro" id="IPR010730">
    <property type="entry name" value="HET"/>
</dbReference>
<dbReference type="OrthoDB" id="20872at2759"/>
<evidence type="ECO:0008006" key="5">
    <source>
        <dbReference type="Google" id="ProtNLM"/>
    </source>
</evidence>
<keyword evidence="4" id="KW-1185">Reference proteome</keyword>
<feature type="domain" description="Heterokaryon incompatibility" evidence="1">
    <location>
        <begin position="21"/>
        <end position="106"/>
    </location>
</feature>
<dbReference type="InterPro" id="IPR058525">
    <property type="entry name" value="DUF8212"/>
</dbReference>
<comment type="caution">
    <text evidence="3">The sequence shown here is derived from an EMBL/GenBank/DDBJ whole genome shotgun (WGS) entry which is preliminary data.</text>
</comment>
<dbReference type="EMBL" id="JAFJYH010000214">
    <property type="protein sequence ID" value="KAG4415643.1"/>
    <property type="molecule type" value="Genomic_DNA"/>
</dbReference>
<evidence type="ECO:0000259" key="1">
    <source>
        <dbReference type="Pfam" id="PF06985"/>
    </source>
</evidence>
<dbReference type="Proteomes" id="UP000664132">
    <property type="component" value="Unassembled WGS sequence"/>
</dbReference>
<accession>A0A8H7TB63</accession>
<dbReference type="Pfam" id="PF06985">
    <property type="entry name" value="HET"/>
    <property type="match status" value="1"/>
</dbReference>
<dbReference type="PANTHER" id="PTHR10622:SF10">
    <property type="entry name" value="HET DOMAIN-CONTAINING PROTEIN"/>
    <property type="match status" value="1"/>
</dbReference>
<gene>
    <name evidence="3" type="ORF">IFR04_011202</name>
</gene>
<evidence type="ECO:0000259" key="2">
    <source>
        <dbReference type="Pfam" id="PF26640"/>
    </source>
</evidence>
<sequence length="544" mass="62140">MRLIHTRTRKLHEFYDDIPEYAILSHTWDETELSLEDFKRVDAKHLRGFEKVDKCCKLAASREFEYVWIDTCCIDKNSSAELQEAINSMYRWYKNSAVCFAYLSDVLSADTADITNSTAFKDSLWFRRGWTLQELIAPRNVEFYGKDDAGEWAEIGTKSSLRSAITEITGIPVDVLRTGNFKGISVATRMSWASRRETKRVEDRAYSLMGIFDVHMPMVYGEGKRAFERLQGEILKVSNDHSLFAWKSSTPRLRHWTGQGLLADSPTDFMHSGQYRCSSNGESPAPYQVTNLGLRMRLLLIRVPLNQVSVESEDEEYGDEEVTVAPEVREYYGVLNCCSSSMTLHRLGIILRLNQTENCERFLRGSRCRTRKIIEISPSEVAKAERKTVYIVWNAEYTYLQQESPYIDCAISVEISSTTTIEVVDAWPVCEAGAALKAKGRTSKAILAAVILKYVPDLREMRIAIVIGLFDGEAWCDVVTDGRERDAKTIWKSHKYLDQPDRMSFSLDEKLALSIAIRKKGRRCSKTPTHKEFTLCIDEARVST</sequence>
<proteinExistence type="predicted"/>
<reference evidence="3" key="1">
    <citation type="submission" date="2021-02" db="EMBL/GenBank/DDBJ databases">
        <title>Genome sequence Cadophora malorum strain M34.</title>
        <authorList>
            <person name="Stefanovic E."/>
            <person name="Vu D."/>
            <person name="Scully C."/>
            <person name="Dijksterhuis J."/>
            <person name="Roader J."/>
            <person name="Houbraken J."/>
        </authorList>
    </citation>
    <scope>NUCLEOTIDE SEQUENCE</scope>
    <source>
        <strain evidence="3">M34</strain>
    </source>
</reference>
<dbReference type="PANTHER" id="PTHR10622">
    <property type="entry name" value="HET DOMAIN-CONTAINING PROTEIN"/>
    <property type="match status" value="1"/>
</dbReference>
<name>A0A8H7TB63_9HELO</name>
<organism evidence="3 4">
    <name type="scientific">Cadophora malorum</name>
    <dbReference type="NCBI Taxonomy" id="108018"/>
    <lineage>
        <taxon>Eukaryota</taxon>
        <taxon>Fungi</taxon>
        <taxon>Dikarya</taxon>
        <taxon>Ascomycota</taxon>
        <taxon>Pezizomycotina</taxon>
        <taxon>Leotiomycetes</taxon>
        <taxon>Helotiales</taxon>
        <taxon>Ploettnerulaceae</taxon>
        <taxon>Cadophora</taxon>
    </lineage>
</organism>
<evidence type="ECO:0000313" key="4">
    <source>
        <dbReference type="Proteomes" id="UP000664132"/>
    </source>
</evidence>
<feature type="domain" description="DUF8212" evidence="2">
    <location>
        <begin position="225"/>
        <end position="366"/>
    </location>
</feature>
<dbReference type="AlphaFoldDB" id="A0A8H7TB63"/>
<protein>
    <recommendedName>
        <fullName evidence="5">HET-domain-containing protein</fullName>
    </recommendedName>
</protein>
<dbReference type="Pfam" id="PF26640">
    <property type="entry name" value="DUF8212"/>
    <property type="match status" value="1"/>
</dbReference>
<evidence type="ECO:0000313" key="3">
    <source>
        <dbReference type="EMBL" id="KAG4415643.1"/>
    </source>
</evidence>